<dbReference type="EMBL" id="LAZR01027458">
    <property type="protein sequence ID" value="KKL65670.1"/>
    <property type="molecule type" value="Genomic_DNA"/>
</dbReference>
<accession>A0A0F9G838</accession>
<evidence type="ECO:0000313" key="2">
    <source>
        <dbReference type="EMBL" id="KKL68303.1"/>
    </source>
</evidence>
<name>A0A0F9G838_9ZZZZ</name>
<sequence>MIPMSEKIISFPGKTKGKADEDRIWICECGCQTHYVHEDGRIECAICCEITTEGNWQTGAEIEPIIDQVLHDRTIVSAGDDNFMFRRFAQEVIKPDVIAAALFRESGSQRTTFRNEDLPKNESERRWFRRRARQMLVALGADWKR</sequence>
<protein>
    <submittedName>
        <fullName evidence="1">Uncharacterized protein</fullName>
    </submittedName>
</protein>
<dbReference type="EMBL" id="LAZR01026572">
    <property type="protein sequence ID" value="KKL68303.1"/>
    <property type="molecule type" value="Genomic_DNA"/>
</dbReference>
<gene>
    <name evidence="2" type="ORF">LCGC14_2126320</name>
    <name evidence="1" type="ORF">LCGC14_2152620</name>
</gene>
<dbReference type="AlphaFoldDB" id="A0A0F9G838"/>
<proteinExistence type="predicted"/>
<evidence type="ECO:0000313" key="1">
    <source>
        <dbReference type="EMBL" id="KKL65670.1"/>
    </source>
</evidence>
<organism evidence="1">
    <name type="scientific">marine sediment metagenome</name>
    <dbReference type="NCBI Taxonomy" id="412755"/>
    <lineage>
        <taxon>unclassified sequences</taxon>
        <taxon>metagenomes</taxon>
        <taxon>ecological metagenomes</taxon>
    </lineage>
</organism>
<comment type="caution">
    <text evidence="1">The sequence shown here is derived from an EMBL/GenBank/DDBJ whole genome shotgun (WGS) entry which is preliminary data.</text>
</comment>
<reference evidence="1" key="1">
    <citation type="journal article" date="2015" name="Nature">
        <title>Complex archaea that bridge the gap between prokaryotes and eukaryotes.</title>
        <authorList>
            <person name="Spang A."/>
            <person name="Saw J.H."/>
            <person name="Jorgensen S.L."/>
            <person name="Zaremba-Niedzwiedzka K."/>
            <person name="Martijn J."/>
            <person name="Lind A.E."/>
            <person name="van Eijk R."/>
            <person name="Schleper C."/>
            <person name="Guy L."/>
            <person name="Ettema T.J."/>
        </authorList>
    </citation>
    <scope>NUCLEOTIDE SEQUENCE</scope>
</reference>